<dbReference type="Proteomes" id="UP000192366">
    <property type="component" value="Unassembled WGS sequence"/>
</dbReference>
<dbReference type="CDD" id="cd07043">
    <property type="entry name" value="STAS_anti-anti-sigma_factors"/>
    <property type="match status" value="1"/>
</dbReference>
<protein>
    <recommendedName>
        <fullName evidence="1">STAS domain-containing protein</fullName>
    </recommendedName>
</protein>
<name>A0A1W9YZP2_MYCBA</name>
<dbReference type="EMBL" id="MVHJ01000006">
    <property type="protein sequence ID" value="ORA05525.1"/>
    <property type="molecule type" value="Genomic_DNA"/>
</dbReference>
<comment type="caution">
    <text evidence="2">The sequence shown here is derived from an EMBL/GenBank/DDBJ whole genome shotgun (WGS) entry which is preliminary data.</text>
</comment>
<keyword evidence="3" id="KW-1185">Reference proteome</keyword>
<dbReference type="GO" id="GO:0043856">
    <property type="term" value="F:anti-sigma factor antagonist activity"/>
    <property type="evidence" value="ECO:0007669"/>
    <property type="project" value="TreeGrafter"/>
</dbReference>
<dbReference type="PROSITE" id="PS50801">
    <property type="entry name" value="STAS"/>
    <property type="match status" value="1"/>
</dbReference>
<dbReference type="SUPFAM" id="SSF52091">
    <property type="entry name" value="SpoIIaa-like"/>
    <property type="match status" value="1"/>
</dbReference>
<proteinExistence type="predicted"/>
<dbReference type="STRING" id="564198.BST17_08830"/>
<organism evidence="2 3">
    <name type="scientific">Mycolicibacterium bacteremicum</name>
    <name type="common">Mycobacterium bacteremicum</name>
    <dbReference type="NCBI Taxonomy" id="564198"/>
    <lineage>
        <taxon>Bacteria</taxon>
        <taxon>Bacillati</taxon>
        <taxon>Actinomycetota</taxon>
        <taxon>Actinomycetes</taxon>
        <taxon>Mycobacteriales</taxon>
        <taxon>Mycobacteriaceae</taxon>
        <taxon>Mycolicibacterium</taxon>
    </lineage>
</organism>
<evidence type="ECO:0000313" key="3">
    <source>
        <dbReference type="Proteomes" id="UP000192366"/>
    </source>
</evidence>
<evidence type="ECO:0000313" key="2">
    <source>
        <dbReference type="EMBL" id="ORA05525.1"/>
    </source>
</evidence>
<reference evidence="2 3" key="1">
    <citation type="submission" date="2017-02" db="EMBL/GenBank/DDBJ databases">
        <title>The new phylogeny of genus Mycobacterium.</title>
        <authorList>
            <person name="Tortoli E."/>
            <person name="Trovato A."/>
            <person name="Cirillo D.M."/>
        </authorList>
    </citation>
    <scope>NUCLEOTIDE SEQUENCE [LARGE SCALE GENOMIC DNA]</scope>
    <source>
        <strain evidence="2 3">DSM 45578</strain>
    </source>
</reference>
<dbReference type="AlphaFoldDB" id="A0A1W9YZP2"/>
<dbReference type="Pfam" id="PF01740">
    <property type="entry name" value="STAS"/>
    <property type="match status" value="1"/>
</dbReference>
<feature type="domain" description="STAS" evidence="1">
    <location>
        <begin position="1"/>
        <end position="108"/>
    </location>
</feature>
<dbReference type="InterPro" id="IPR002645">
    <property type="entry name" value="STAS_dom"/>
</dbReference>
<dbReference type="PANTHER" id="PTHR33495:SF13">
    <property type="entry name" value="ANTI-SIGMA-F FACTOR ANTAGONIST RSFB"/>
    <property type="match status" value="1"/>
</dbReference>
<evidence type="ECO:0000259" key="1">
    <source>
        <dbReference type="PROSITE" id="PS50801"/>
    </source>
</evidence>
<gene>
    <name evidence="2" type="ORF">BST17_08830</name>
</gene>
<dbReference type="Gene3D" id="3.30.750.24">
    <property type="entry name" value="STAS domain"/>
    <property type="match status" value="1"/>
</dbReference>
<accession>A0A1W9YZP2</accession>
<sequence>MHTDVETTYTVLALGGVIDMASAPQVAERVGAVLRERPALLIFDLSAVTFLATAGMSILMEAHRRCGELSLDCRVVAHGPVTLRPMQLLGIDHMLQLYDTVDLAIAGESGSAAR</sequence>
<dbReference type="PANTHER" id="PTHR33495">
    <property type="entry name" value="ANTI-SIGMA FACTOR ANTAGONIST TM_1081-RELATED-RELATED"/>
    <property type="match status" value="1"/>
</dbReference>
<dbReference type="InterPro" id="IPR036513">
    <property type="entry name" value="STAS_dom_sf"/>
</dbReference>